<evidence type="ECO:0000313" key="4">
    <source>
        <dbReference type="Proteomes" id="UP000176786"/>
    </source>
</evidence>
<dbReference type="InterPro" id="IPR036217">
    <property type="entry name" value="MethylDNA_cys_MeTrfase_DNAb"/>
</dbReference>
<dbReference type="CDD" id="cd06445">
    <property type="entry name" value="ATase"/>
    <property type="match status" value="1"/>
</dbReference>
<dbReference type="InterPro" id="IPR052520">
    <property type="entry name" value="ATL_DNA_repair"/>
</dbReference>
<dbReference type="GO" id="GO:0006281">
    <property type="term" value="P:DNA repair"/>
    <property type="evidence" value="ECO:0007669"/>
    <property type="project" value="InterPro"/>
</dbReference>
<dbReference type="Pfam" id="PF01035">
    <property type="entry name" value="DNA_binding_1"/>
    <property type="match status" value="1"/>
</dbReference>
<evidence type="ECO:0000313" key="3">
    <source>
        <dbReference type="EMBL" id="OGE86154.1"/>
    </source>
</evidence>
<dbReference type="PANTHER" id="PTHR42942">
    <property type="entry name" value="6-O-METHYLGUANINE DNA METHYLTRANSFERASE"/>
    <property type="match status" value="1"/>
</dbReference>
<organism evidence="3 4">
    <name type="scientific">Candidatus Doudnabacteria bacterium RIFCSPHIGHO2_02_FULL_46_11</name>
    <dbReference type="NCBI Taxonomy" id="1817832"/>
    <lineage>
        <taxon>Bacteria</taxon>
        <taxon>Candidatus Doudnaibacteriota</taxon>
    </lineage>
</organism>
<evidence type="ECO:0000256" key="1">
    <source>
        <dbReference type="ARBA" id="ARBA00022763"/>
    </source>
</evidence>
<dbReference type="GO" id="GO:0003824">
    <property type="term" value="F:catalytic activity"/>
    <property type="evidence" value="ECO:0007669"/>
    <property type="project" value="InterPro"/>
</dbReference>
<protein>
    <recommendedName>
        <fullName evidence="2">Methylated-DNA-[protein]-cysteine S-methyltransferase DNA binding domain-containing protein</fullName>
    </recommendedName>
</protein>
<reference evidence="3 4" key="1">
    <citation type="journal article" date="2016" name="Nat. Commun.">
        <title>Thousands of microbial genomes shed light on interconnected biogeochemical processes in an aquifer system.</title>
        <authorList>
            <person name="Anantharaman K."/>
            <person name="Brown C.T."/>
            <person name="Hug L.A."/>
            <person name="Sharon I."/>
            <person name="Castelle C.J."/>
            <person name="Probst A.J."/>
            <person name="Thomas B.C."/>
            <person name="Singh A."/>
            <person name="Wilkins M.J."/>
            <person name="Karaoz U."/>
            <person name="Brodie E.L."/>
            <person name="Williams K.H."/>
            <person name="Hubbard S.S."/>
            <person name="Banfield J.F."/>
        </authorList>
    </citation>
    <scope>NUCLEOTIDE SEQUENCE [LARGE SCALE GENOMIC DNA]</scope>
</reference>
<proteinExistence type="predicted"/>
<sequence>MATFKEIYKVVKAIPKGKVASYGQVAVMVGSPRGAQMVGWALHDMDQSSGQTSKKSRGLTWEAVPWHRVINARGEISTTCREHSAALQAGLLQEEGVEVKLTPENIYKVDLEKYRW</sequence>
<dbReference type="AlphaFoldDB" id="A0A1F5P8Q2"/>
<comment type="caution">
    <text evidence="3">The sequence shown here is derived from an EMBL/GenBank/DDBJ whole genome shotgun (WGS) entry which is preliminary data.</text>
</comment>
<dbReference type="Proteomes" id="UP000176786">
    <property type="component" value="Unassembled WGS sequence"/>
</dbReference>
<keyword evidence="1" id="KW-0227">DNA damage</keyword>
<feature type="domain" description="Methylated-DNA-[protein]-cysteine S-methyltransferase DNA binding" evidence="2">
    <location>
        <begin position="4"/>
        <end position="97"/>
    </location>
</feature>
<gene>
    <name evidence="3" type="ORF">A3J48_00860</name>
</gene>
<evidence type="ECO:0000259" key="2">
    <source>
        <dbReference type="Pfam" id="PF01035"/>
    </source>
</evidence>
<name>A0A1F5P8Q2_9BACT</name>
<dbReference type="Gene3D" id="1.10.10.10">
    <property type="entry name" value="Winged helix-like DNA-binding domain superfamily/Winged helix DNA-binding domain"/>
    <property type="match status" value="1"/>
</dbReference>
<dbReference type="PANTHER" id="PTHR42942:SF1">
    <property type="entry name" value="ALKYLTRANSFERASE-LIKE PROTEIN 1"/>
    <property type="match status" value="1"/>
</dbReference>
<dbReference type="InterPro" id="IPR036388">
    <property type="entry name" value="WH-like_DNA-bd_sf"/>
</dbReference>
<dbReference type="EMBL" id="MFES01000008">
    <property type="protein sequence ID" value="OGE86154.1"/>
    <property type="molecule type" value="Genomic_DNA"/>
</dbReference>
<dbReference type="InterPro" id="IPR014048">
    <property type="entry name" value="MethylDNA_cys_MeTrfase_DNA-bd"/>
</dbReference>
<accession>A0A1F5P8Q2</accession>
<dbReference type="SUPFAM" id="SSF46767">
    <property type="entry name" value="Methylated DNA-protein cysteine methyltransferase, C-terminal domain"/>
    <property type="match status" value="1"/>
</dbReference>